<protein>
    <submittedName>
        <fullName evidence="8">Integrase</fullName>
    </submittedName>
</protein>
<dbReference type="Gene3D" id="1.10.443.10">
    <property type="entry name" value="Intergrase catalytic core"/>
    <property type="match status" value="1"/>
</dbReference>
<dbReference type="InterPro" id="IPR010998">
    <property type="entry name" value="Integrase_recombinase_N"/>
</dbReference>
<keyword evidence="2" id="KW-0229">DNA integration</keyword>
<dbReference type="Pfam" id="PF00589">
    <property type="entry name" value="Phage_integrase"/>
    <property type="match status" value="1"/>
</dbReference>
<dbReference type="PROSITE" id="PS51900">
    <property type="entry name" value="CB"/>
    <property type="match status" value="1"/>
</dbReference>
<keyword evidence="9" id="KW-1185">Reference proteome</keyword>
<reference evidence="9" key="1">
    <citation type="journal article" date="2019" name="Int. J. Syst. Evol. Microbiol.">
        <title>The Global Catalogue of Microorganisms (GCM) 10K type strain sequencing project: providing services to taxonomists for standard genome sequencing and annotation.</title>
        <authorList>
            <consortium name="The Broad Institute Genomics Platform"/>
            <consortium name="The Broad Institute Genome Sequencing Center for Infectious Disease"/>
            <person name="Wu L."/>
            <person name="Ma J."/>
        </authorList>
    </citation>
    <scope>NUCLEOTIDE SEQUENCE [LARGE SCALE GENOMIC DNA]</scope>
    <source>
        <strain evidence="9">CGMCC 1.15407</strain>
    </source>
</reference>
<evidence type="ECO:0000256" key="1">
    <source>
        <dbReference type="ARBA" id="ARBA00008857"/>
    </source>
</evidence>
<gene>
    <name evidence="8" type="ORF">GCM10011339_42940</name>
</gene>
<proteinExistence type="inferred from homology"/>
<feature type="domain" description="Tyr recombinase" evidence="6">
    <location>
        <begin position="218"/>
        <end position="412"/>
    </location>
</feature>
<evidence type="ECO:0000256" key="4">
    <source>
        <dbReference type="ARBA" id="ARBA00023172"/>
    </source>
</evidence>
<sequence>MEKKLAKSGKQFEMTIYLDTRRTKADGYYPLKIKVYTPMPKKRKYYSVGMDMDEKTYEKVFLSVKPRKAEKELRIQVESLLHKYMEVANKLDNFTFESFENLLFKPEGNVKDVFFLYQQKIKALELEKREATKHTYEASLKAIKKFLKANRKREPKHLFVQEITVEWLKNFEKWMLEKGNTKTSVGYYLRTLRHIFNTIKTDHYPFGKNGYVIPKGTNKKKALDKHHLKLLFEGKPENQFQQRAKDFWFFSYLCKGMNMKDILYLKWKNVNGDFLEFVREKTKDTTDDQIAIRVPLMEHSKKVIKLYGVTSGDREEYVFPILHKEMTEGEKLKAKQNFTRLVNQHMKRYAEKLGIKDNVSTYTARHSFATMAIRNNASIEYVGESLGHADIKTTKAYIKSFLDDESDREMMGKLVDFG</sequence>
<evidence type="ECO:0000256" key="5">
    <source>
        <dbReference type="PROSITE-ProRule" id="PRU01248"/>
    </source>
</evidence>
<keyword evidence="3 5" id="KW-0238">DNA-binding</keyword>
<dbReference type="InterPro" id="IPR035386">
    <property type="entry name" value="Arm-DNA-bind_5"/>
</dbReference>
<accession>A0ABQ1VCZ8</accession>
<evidence type="ECO:0000256" key="3">
    <source>
        <dbReference type="ARBA" id="ARBA00023125"/>
    </source>
</evidence>
<keyword evidence="4" id="KW-0233">DNA recombination</keyword>
<dbReference type="PANTHER" id="PTHR30349">
    <property type="entry name" value="PHAGE INTEGRASE-RELATED"/>
    <property type="match status" value="1"/>
</dbReference>
<dbReference type="SUPFAM" id="SSF56349">
    <property type="entry name" value="DNA breaking-rejoining enzymes"/>
    <property type="match status" value="1"/>
</dbReference>
<dbReference type="InterPro" id="IPR025269">
    <property type="entry name" value="SAM-like_dom"/>
</dbReference>
<dbReference type="InterPro" id="IPR013762">
    <property type="entry name" value="Integrase-like_cat_sf"/>
</dbReference>
<dbReference type="EMBL" id="BMIU01000033">
    <property type="protein sequence ID" value="GGF49756.1"/>
    <property type="molecule type" value="Genomic_DNA"/>
</dbReference>
<dbReference type="PROSITE" id="PS51898">
    <property type="entry name" value="TYR_RECOMBINASE"/>
    <property type="match status" value="1"/>
</dbReference>
<comment type="similarity">
    <text evidence="1">Belongs to the 'phage' integrase family.</text>
</comment>
<dbReference type="RefSeq" id="WP_137402960.1">
    <property type="nucleotide sequence ID" value="NZ_BMIU01000033.1"/>
</dbReference>
<dbReference type="InterPro" id="IPR050090">
    <property type="entry name" value="Tyrosine_recombinase_XerCD"/>
</dbReference>
<evidence type="ECO:0000256" key="2">
    <source>
        <dbReference type="ARBA" id="ARBA00022908"/>
    </source>
</evidence>
<dbReference type="InterPro" id="IPR044068">
    <property type="entry name" value="CB"/>
</dbReference>
<organism evidence="8 9">
    <name type="scientific">Echinicola rosea</name>
    <dbReference type="NCBI Taxonomy" id="1807691"/>
    <lineage>
        <taxon>Bacteria</taxon>
        <taxon>Pseudomonadati</taxon>
        <taxon>Bacteroidota</taxon>
        <taxon>Cytophagia</taxon>
        <taxon>Cytophagales</taxon>
        <taxon>Cyclobacteriaceae</taxon>
        <taxon>Echinicola</taxon>
    </lineage>
</organism>
<evidence type="ECO:0000259" key="6">
    <source>
        <dbReference type="PROSITE" id="PS51898"/>
    </source>
</evidence>
<dbReference type="Gene3D" id="1.10.150.130">
    <property type="match status" value="1"/>
</dbReference>
<dbReference type="Pfam" id="PF13102">
    <property type="entry name" value="Phage_int_SAM_5"/>
    <property type="match status" value="1"/>
</dbReference>
<feature type="domain" description="Core-binding (CB)" evidence="7">
    <location>
        <begin position="111"/>
        <end position="200"/>
    </location>
</feature>
<dbReference type="InterPro" id="IPR002104">
    <property type="entry name" value="Integrase_catalytic"/>
</dbReference>
<evidence type="ECO:0000313" key="8">
    <source>
        <dbReference type="EMBL" id="GGF49756.1"/>
    </source>
</evidence>
<evidence type="ECO:0000313" key="9">
    <source>
        <dbReference type="Proteomes" id="UP000647339"/>
    </source>
</evidence>
<evidence type="ECO:0000259" key="7">
    <source>
        <dbReference type="PROSITE" id="PS51900"/>
    </source>
</evidence>
<comment type="caution">
    <text evidence="8">The sequence shown here is derived from an EMBL/GenBank/DDBJ whole genome shotgun (WGS) entry which is preliminary data.</text>
</comment>
<dbReference type="PANTHER" id="PTHR30349:SF64">
    <property type="entry name" value="PROPHAGE INTEGRASE INTD-RELATED"/>
    <property type="match status" value="1"/>
</dbReference>
<dbReference type="Pfam" id="PF17293">
    <property type="entry name" value="Arm-DNA-bind_5"/>
    <property type="match status" value="1"/>
</dbReference>
<dbReference type="InterPro" id="IPR011010">
    <property type="entry name" value="DNA_brk_join_enz"/>
</dbReference>
<name>A0ABQ1VCZ8_9BACT</name>
<dbReference type="Proteomes" id="UP000647339">
    <property type="component" value="Unassembled WGS sequence"/>
</dbReference>